<reference evidence="3" key="1">
    <citation type="submission" date="2009-04" db="EMBL/GenBank/DDBJ databases">
        <authorList>
            <person name="Weinstock G."/>
            <person name="Sodergren E."/>
            <person name="Clifton S."/>
            <person name="Fulton L."/>
            <person name="Fulton B."/>
            <person name="Courtney L."/>
            <person name="Fronick C."/>
            <person name="Harrison M."/>
            <person name="Strong C."/>
            <person name="Farmer C."/>
            <person name="Delahaunty K."/>
            <person name="Markovic C."/>
            <person name="Hall O."/>
            <person name="Minx P."/>
            <person name="Tomlinson C."/>
            <person name="Mitreva M."/>
            <person name="Nelson J."/>
            <person name="Hou S."/>
            <person name="Wollam A."/>
            <person name="Pepin K.H."/>
            <person name="Johnson M."/>
            <person name="Bhonagiri V."/>
            <person name="Nash W.E."/>
            <person name="Warren W."/>
            <person name="Chinwalla A."/>
            <person name="Mardis E.R."/>
            <person name="Wilson R.K."/>
        </authorList>
    </citation>
    <scope>NUCLEOTIDE SEQUENCE [LARGE SCALE GENOMIC DNA]</scope>
    <source>
        <strain evidence="3">DSM 14600</strain>
    </source>
</reference>
<dbReference type="AlphaFoldDB" id="C4GBL1"/>
<name>C4GBL1_9FIRM</name>
<dbReference type="InterPro" id="IPR043774">
    <property type="entry name" value="DUF5717_C"/>
</dbReference>
<evidence type="ECO:0000259" key="1">
    <source>
        <dbReference type="Pfam" id="PF18983"/>
    </source>
</evidence>
<evidence type="ECO:0000313" key="3">
    <source>
        <dbReference type="EMBL" id="EEP28504.1"/>
    </source>
</evidence>
<dbReference type="eggNOG" id="ENOG502Z86R">
    <property type="taxonomic scope" value="Bacteria"/>
</dbReference>
<comment type="caution">
    <text evidence="3">The sequence shown here is derived from an EMBL/GenBank/DDBJ whole genome shotgun (WGS) entry which is preliminary data.</text>
</comment>
<organism evidence="3 4">
    <name type="scientific">Shuttleworthella satelles DSM 14600</name>
    <dbReference type="NCBI Taxonomy" id="626523"/>
    <lineage>
        <taxon>Bacteria</taxon>
        <taxon>Bacillati</taxon>
        <taxon>Bacillota</taxon>
        <taxon>Clostridia</taxon>
        <taxon>Lachnospirales</taxon>
        <taxon>Lachnospiraceae</taxon>
        <taxon>Shuttleworthella</taxon>
    </lineage>
</organism>
<dbReference type="Pfam" id="PF18984">
    <property type="entry name" value="DUF5717_N"/>
    <property type="match status" value="1"/>
</dbReference>
<accession>C4GBL1</accession>
<evidence type="ECO:0000313" key="4">
    <source>
        <dbReference type="Proteomes" id="UP000003494"/>
    </source>
</evidence>
<keyword evidence="4" id="KW-1185">Reference proteome</keyword>
<feature type="domain" description="DUF5717" evidence="1">
    <location>
        <begin position="878"/>
        <end position="1180"/>
    </location>
</feature>
<dbReference type="InterPro" id="IPR043775">
    <property type="entry name" value="DUF5717_N"/>
</dbReference>
<dbReference type="RefSeq" id="WP_006906322.1">
    <property type="nucleotide sequence ID" value="NZ_GG665866.1"/>
</dbReference>
<proteinExistence type="predicted"/>
<evidence type="ECO:0008006" key="5">
    <source>
        <dbReference type="Google" id="ProtNLM"/>
    </source>
</evidence>
<feature type="domain" description="DUF5717" evidence="2">
    <location>
        <begin position="1"/>
        <end position="858"/>
    </location>
</feature>
<dbReference type="STRING" id="626523.GCWU000342_01314"/>
<protein>
    <recommendedName>
        <fullName evidence="5">DUF5717 domain-containing protein</fullName>
    </recommendedName>
</protein>
<dbReference type="EMBL" id="ACIP02000002">
    <property type="protein sequence ID" value="EEP28504.1"/>
    <property type="molecule type" value="Genomic_DNA"/>
</dbReference>
<gene>
    <name evidence="3" type="ORF">GCWU000342_01314</name>
</gene>
<dbReference type="Proteomes" id="UP000003494">
    <property type="component" value="Unassembled WGS sequence"/>
</dbReference>
<dbReference type="HOGENOM" id="CLU_007782_0_0_9"/>
<dbReference type="Pfam" id="PF18983">
    <property type="entry name" value="DUF5717"/>
    <property type="match status" value="1"/>
</dbReference>
<evidence type="ECO:0000259" key="2">
    <source>
        <dbReference type="Pfam" id="PF18984"/>
    </source>
</evidence>
<sequence>MRKRIWRLANDEFDTPSPQVLVKPDRIAVEAAEASHISGSFTVISLNEIPLRGMVYSSNPYVVCITPQFEGLQNVIAYEVHLPKALAGDCLRGHMTIVANQVTLEIPYEITYTEAKLMSSIGQIKEIRQFALLARDHWQEALNLFYSDAFAHWIIRQDHRLRLLYRAYRRGALSGVNLEHFLVDAGLKEALVFGLPDETRKYAWLREDQEDHIHLLKRGWGHGEIQLTCRGDFISLEKKRISSEDFLGQTADVPYLLDAKKLRAGVNYAVIQMQTNGLVHQLSIQATCRDFPSAIPGIRQSLRTLIVRVMRDYESYRLGRMSRPEWCHRWLRDLEDLRRLDSDRDVFWQLLQTMALIENGQTEEALDLIGGLKGKIADKNSPEWGLLLYLYCNLSEDRQNRRELIRQIDVIFRRHRNRADLFCCLLRTEEKETAEKYAEISEEAARVHSPLLYLEAYDLLREEPYLLTQADDFAFGLLSWVRSRRAFTAALVDRLVKILATSKTCSAAWTRIFMGAVWAYPSRENLSALIAYLLLEPNRSARAQSWYERAVDEGVNVPGLYEAYMMSMPQDAIRSIPPLLARYFLINNRLPQEKQALLYANIVSFQKRDPKTYEAYRNSLDRFAERMMIEGRIDDNIAIIYNDYLDRITPSETIARAMAPLLFIHKILCTAEGSRRVLVYHQALTEPVIASVADHAAYLPLYGGDRLLVLEDENGAITEGEKLLGVEPLLDIDRFYDRLAPLAPDSIPYLLHGLSLNPRMPLNRPQMLAMLSSYKLREDYLAPYYPAMSECLLAAGQESVIEEHFRKVTDLTGMNRDMRKYVLTSWIHSGQYHKVYLALQDFTVPGLAPEDLAGLVSAVCLGEDASDSRDFGLSLCGFLLDCVGEGVSSAQWDERLIAFMLEGFVGTTDRMMILWELAGEAKLDRFALAERILVQSLYTEDIPKGLSEVFDYYRGQRPNTKIMEAYQNFFAHRYLLDVDQKDHGIPEHIFFYIYDEYARRRSPSQSCMLALMKRLCYSKKLTNAEFALLDRLIGQALSQRIRFSFMQKVDHSLLMKYQLYDKAMIEYQSDPQQTIRIRYSLPEGGYREELMPEIYCGLYVKQMVLFRGQTVDYLIWDDLRGKDPAVSGKISCQLEAKIEEEAAYNRLNRMEDLLGQGNLEQGIEEMMDYRMQENITSKLFSLL</sequence>